<organism evidence="3 4">
    <name type="scientific">Bradyrhizobium centrolobii</name>
    <dbReference type="NCBI Taxonomy" id="1505087"/>
    <lineage>
        <taxon>Bacteria</taxon>
        <taxon>Pseudomonadati</taxon>
        <taxon>Pseudomonadota</taxon>
        <taxon>Alphaproteobacteria</taxon>
        <taxon>Hyphomicrobiales</taxon>
        <taxon>Nitrobacteraceae</taxon>
        <taxon>Bradyrhizobium</taxon>
    </lineage>
</organism>
<keyword evidence="4" id="KW-1185">Reference proteome</keyword>
<dbReference type="RefSeq" id="WP_063708724.1">
    <property type="nucleotide sequence ID" value="NZ_LUUB01000124.1"/>
</dbReference>
<feature type="compositionally biased region" description="Basic residues" evidence="1">
    <location>
        <begin position="56"/>
        <end position="79"/>
    </location>
</feature>
<accession>A0A176Y854</accession>
<reference evidence="3 4" key="1">
    <citation type="submission" date="2016-03" db="EMBL/GenBank/DDBJ databases">
        <title>Draft Genome Sequence of the Strain BR 10245 (Bradyrhizobium sp.) isolated from nodules of Centrolobium paraense.</title>
        <authorList>
            <person name="Simoes-Araujo J.L.Sr."/>
            <person name="Barauna A.C."/>
            <person name="Silva K."/>
            <person name="Zilli J.E."/>
        </authorList>
    </citation>
    <scope>NUCLEOTIDE SEQUENCE [LARGE SCALE GENOMIC DNA]</scope>
    <source>
        <strain evidence="3 4">BR 10245</strain>
    </source>
</reference>
<evidence type="ECO:0000313" key="4">
    <source>
        <dbReference type="Proteomes" id="UP000076959"/>
    </source>
</evidence>
<name>A0A176Y854_9BRAD</name>
<feature type="region of interest" description="Disordered" evidence="1">
    <location>
        <begin position="26"/>
        <end position="79"/>
    </location>
</feature>
<dbReference type="Proteomes" id="UP000076959">
    <property type="component" value="Unassembled WGS sequence"/>
</dbReference>
<sequence length="79" mass="8522">MNIQTVCRTLVLGALVAVTAPSALSLAQPKDGGVTTPNQTGVAAPNNATVNTNTNPHKHRYWRHRGGKHPHYGSRRVRT</sequence>
<feature type="compositionally biased region" description="Low complexity" evidence="1">
    <location>
        <begin position="42"/>
        <end position="55"/>
    </location>
</feature>
<evidence type="ECO:0000256" key="2">
    <source>
        <dbReference type="SAM" id="SignalP"/>
    </source>
</evidence>
<proteinExistence type="predicted"/>
<gene>
    <name evidence="3" type="ORF">AYJ54_34680</name>
</gene>
<evidence type="ECO:0000313" key="3">
    <source>
        <dbReference type="EMBL" id="OAE97722.1"/>
    </source>
</evidence>
<feature type="signal peptide" evidence="2">
    <location>
        <begin position="1"/>
        <end position="27"/>
    </location>
</feature>
<feature type="chain" id="PRO_5008054372" evidence="2">
    <location>
        <begin position="28"/>
        <end position="79"/>
    </location>
</feature>
<evidence type="ECO:0000256" key="1">
    <source>
        <dbReference type="SAM" id="MobiDB-lite"/>
    </source>
</evidence>
<dbReference type="OrthoDB" id="8245526at2"/>
<keyword evidence="2" id="KW-0732">Signal</keyword>
<protein>
    <submittedName>
        <fullName evidence="3">Uncharacterized protein</fullName>
    </submittedName>
</protein>
<dbReference type="STRING" id="1505087.AYJ54_34680"/>
<comment type="caution">
    <text evidence="3">The sequence shown here is derived from an EMBL/GenBank/DDBJ whole genome shotgun (WGS) entry which is preliminary data.</text>
</comment>
<dbReference type="EMBL" id="LUUB01000124">
    <property type="protein sequence ID" value="OAE97722.1"/>
    <property type="molecule type" value="Genomic_DNA"/>
</dbReference>
<dbReference type="AlphaFoldDB" id="A0A176Y854"/>